<keyword evidence="3" id="KW-1185">Reference proteome</keyword>
<keyword evidence="1" id="KW-1133">Transmembrane helix</keyword>
<sequence length="227" mass="26456">LPDAPRVSLDGSRIMPHCLEDLDTPGMNRLKEKLFWAGPSMTVKPLSEHLTIGRKFQVTEDPSLHCIWTDDIIFIKPLPAYLSSYAFWQFLVDPSNSELNPEERSQLVATSLGFLRTFAQLIQRRSDFNTARRHELLSSFGHTSFEDFINFIKAFDSVPDNAVSHRWNFGELNLDALNFHSFLLLRRWHRNRFESRYSAYFQRFFPVILFMFALFSVMLSAMQVILA</sequence>
<dbReference type="PANTHER" id="PTHR34414:SF1">
    <property type="entry name" value="SUBTILISIN-LIKE SERINE PROTEASE"/>
    <property type="match status" value="1"/>
</dbReference>
<evidence type="ECO:0000313" key="3">
    <source>
        <dbReference type="Proteomes" id="UP000799324"/>
    </source>
</evidence>
<keyword evidence="1" id="KW-0472">Membrane</keyword>
<keyword evidence="1" id="KW-0812">Transmembrane</keyword>
<dbReference type="InterPro" id="IPR046536">
    <property type="entry name" value="DUF6601"/>
</dbReference>
<organism evidence="2 3">
    <name type="scientific">Lophiostoma macrostomum CBS 122681</name>
    <dbReference type="NCBI Taxonomy" id="1314788"/>
    <lineage>
        <taxon>Eukaryota</taxon>
        <taxon>Fungi</taxon>
        <taxon>Dikarya</taxon>
        <taxon>Ascomycota</taxon>
        <taxon>Pezizomycotina</taxon>
        <taxon>Dothideomycetes</taxon>
        <taxon>Pleosporomycetidae</taxon>
        <taxon>Pleosporales</taxon>
        <taxon>Lophiostomataceae</taxon>
        <taxon>Lophiostoma</taxon>
    </lineage>
</organism>
<dbReference type="PANTHER" id="PTHR34414">
    <property type="entry name" value="HET DOMAIN-CONTAINING PROTEIN-RELATED"/>
    <property type="match status" value="1"/>
</dbReference>
<feature type="non-terminal residue" evidence="2">
    <location>
        <position position="1"/>
    </location>
</feature>
<feature type="non-terminal residue" evidence="2">
    <location>
        <position position="227"/>
    </location>
</feature>
<dbReference type="AlphaFoldDB" id="A0A6A6TFU9"/>
<proteinExistence type="predicted"/>
<evidence type="ECO:0000256" key="1">
    <source>
        <dbReference type="SAM" id="Phobius"/>
    </source>
</evidence>
<protein>
    <submittedName>
        <fullName evidence="2">Uncharacterized protein</fullName>
    </submittedName>
</protein>
<dbReference type="Pfam" id="PF20246">
    <property type="entry name" value="DUF6601"/>
    <property type="match status" value="1"/>
</dbReference>
<dbReference type="EMBL" id="MU004317">
    <property type="protein sequence ID" value="KAF2658191.1"/>
    <property type="molecule type" value="Genomic_DNA"/>
</dbReference>
<name>A0A6A6TFU9_9PLEO</name>
<gene>
    <name evidence="2" type="ORF">K491DRAFT_583764</name>
</gene>
<accession>A0A6A6TFU9</accession>
<dbReference type="OrthoDB" id="5086500at2759"/>
<dbReference type="Proteomes" id="UP000799324">
    <property type="component" value="Unassembled WGS sequence"/>
</dbReference>
<evidence type="ECO:0000313" key="2">
    <source>
        <dbReference type="EMBL" id="KAF2658191.1"/>
    </source>
</evidence>
<feature type="transmembrane region" description="Helical" evidence="1">
    <location>
        <begin position="204"/>
        <end position="226"/>
    </location>
</feature>
<reference evidence="2" key="1">
    <citation type="journal article" date="2020" name="Stud. Mycol.">
        <title>101 Dothideomycetes genomes: a test case for predicting lifestyles and emergence of pathogens.</title>
        <authorList>
            <person name="Haridas S."/>
            <person name="Albert R."/>
            <person name="Binder M."/>
            <person name="Bloem J."/>
            <person name="Labutti K."/>
            <person name="Salamov A."/>
            <person name="Andreopoulos B."/>
            <person name="Baker S."/>
            <person name="Barry K."/>
            <person name="Bills G."/>
            <person name="Bluhm B."/>
            <person name="Cannon C."/>
            <person name="Castanera R."/>
            <person name="Culley D."/>
            <person name="Daum C."/>
            <person name="Ezra D."/>
            <person name="Gonzalez J."/>
            <person name="Henrissat B."/>
            <person name="Kuo A."/>
            <person name="Liang C."/>
            <person name="Lipzen A."/>
            <person name="Lutzoni F."/>
            <person name="Magnuson J."/>
            <person name="Mondo S."/>
            <person name="Nolan M."/>
            <person name="Ohm R."/>
            <person name="Pangilinan J."/>
            <person name="Park H.-J."/>
            <person name="Ramirez L."/>
            <person name="Alfaro M."/>
            <person name="Sun H."/>
            <person name="Tritt A."/>
            <person name="Yoshinaga Y."/>
            <person name="Zwiers L.-H."/>
            <person name="Turgeon B."/>
            <person name="Goodwin S."/>
            <person name="Spatafora J."/>
            <person name="Crous P."/>
            <person name="Grigoriev I."/>
        </authorList>
    </citation>
    <scope>NUCLEOTIDE SEQUENCE</scope>
    <source>
        <strain evidence="2">CBS 122681</strain>
    </source>
</reference>